<gene>
    <name evidence="1" type="ordered locus">MTR_7g064170</name>
</gene>
<reference evidence="2" key="3">
    <citation type="submission" date="2015-04" db="UniProtKB">
        <authorList>
            <consortium name="EnsemblPlants"/>
        </authorList>
    </citation>
    <scope>IDENTIFICATION</scope>
    <source>
        <strain evidence="2">cv. Jemalong A17</strain>
    </source>
</reference>
<sequence>MGELGIVTYWHINISQQPKRRTAQDSRLAHKHQVLEKNWEFTHPEMVLVHLLKYLSIWLLDHWNIERQNDPRILSCTPVGFMQSERVGQLGGLNDE</sequence>
<dbReference type="Proteomes" id="UP000002051">
    <property type="component" value="Unassembled WGS sequence"/>
</dbReference>
<dbReference type="EMBL" id="CM001223">
    <property type="protein sequence ID" value="KEH23037.1"/>
    <property type="molecule type" value="Genomic_DNA"/>
</dbReference>
<keyword evidence="3" id="KW-1185">Reference proteome</keyword>
<reference evidence="1 3" key="1">
    <citation type="journal article" date="2011" name="Nature">
        <title>The Medicago genome provides insight into the evolution of rhizobial symbioses.</title>
        <authorList>
            <person name="Young N.D."/>
            <person name="Debelle F."/>
            <person name="Oldroyd G.E."/>
            <person name="Geurts R."/>
            <person name="Cannon S.B."/>
            <person name="Udvardi M.K."/>
            <person name="Benedito V.A."/>
            <person name="Mayer K.F."/>
            <person name="Gouzy J."/>
            <person name="Schoof H."/>
            <person name="Van de Peer Y."/>
            <person name="Proost S."/>
            <person name="Cook D.R."/>
            <person name="Meyers B.C."/>
            <person name="Spannagl M."/>
            <person name="Cheung F."/>
            <person name="De Mita S."/>
            <person name="Krishnakumar V."/>
            <person name="Gundlach H."/>
            <person name="Zhou S."/>
            <person name="Mudge J."/>
            <person name="Bharti A.K."/>
            <person name="Murray J.D."/>
            <person name="Naoumkina M.A."/>
            <person name="Rosen B."/>
            <person name="Silverstein K.A."/>
            <person name="Tang H."/>
            <person name="Rombauts S."/>
            <person name="Zhao P.X."/>
            <person name="Zhou P."/>
            <person name="Barbe V."/>
            <person name="Bardou P."/>
            <person name="Bechner M."/>
            <person name="Bellec A."/>
            <person name="Berger A."/>
            <person name="Berges H."/>
            <person name="Bidwell S."/>
            <person name="Bisseling T."/>
            <person name="Choisne N."/>
            <person name="Couloux A."/>
            <person name="Denny R."/>
            <person name="Deshpande S."/>
            <person name="Dai X."/>
            <person name="Doyle J.J."/>
            <person name="Dudez A.M."/>
            <person name="Farmer A.D."/>
            <person name="Fouteau S."/>
            <person name="Franken C."/>
            <person name="Gibelin C."/>
            <person name="Gish J."/>
            <person name="Goldstein S."/>
            <person name="Gonzalez A.J."/>
            <person name="Green P.J."/>
            <person name="Hallab A."/>
            <person name="Hartog M."/>
            <person name="Hua A."/>
            <person name="Humphray S.J."/>
            <person name="Jeong D.H."/>
            <person name="Jing Y."/>
            <person name="Jocker A."/>
            <person name="Kenton S.M."/>
            <person name="Kim D.J."/>
            <person name="Klee K."/>
            <person name="Lai H."/>
            <person name="Lang C."/>
            <person name="Lin S."/>
            <person name="Macmil S.L."/>
            <person name="Magdelenat G."/>
            <person name="Matthews L."/>
            <person name="McCorrison J."/>
            <person name="Monaghan E.L."/>
            <person name="Mun J.H."/>
            <person name="Najar F.Z."/>
            <person name="Nicholson C."/>
            <person name="Noirot C."/>
            <person name="O'Bleness M."/>
            <person name="Paule C.R."/>
            <person name="Poulain J."/>
            <person name="Prion F."/>
            <person name="Qin B."/>
            <person name="Qu C."/>
            <person name="Retzel E.F."/>
            <person name="Riddle C."/>
            <person name="Sallet E."/>
            <person name="Samain S."/>
            <person name="Samson N."/>
            <person name="Sanders I."/>
            <person name="Saurat O."/>
            <person name="Scarpelli C."/>
            <person name="Schiex T."/>
            <person name="Segurens B."/>
            <person name="Severin A.J."/>
            <person name="Sherrier D.J."/>
            <person name="Shi R."/>
            <person name="Sims S."/>
            <person name="Singer S.R."/>
            <person name="Sinharoy S."/>
            <person name="Sterck L."/>
            <person name="Viollet A."/>
            <person name="Wang B.B."/>
            <person name="Wang K."/>
            <person name="Wang M."/>
            <person name="Wang X."/>
            <person name="Warfsmann J."/>
            <person name="Weissenbach J."/>
            <person name="White D.D."/>
            <person name="White J.D."/>
            <person name="Wiley G.B."/>
            <person name="Wincker P."/>
            <person name="Xing Y."/>
            <person name="Yang L."/>
            <person name="Yao Z."/>
            <person name="Ying F."/>
            <person name="Zhai J."/>
            <person name="Zhou L."/>
            <person name="Zuber A."/>
            <person name="Denarie J."/>
            <person name="Dixon R.A."/>
            <person name="May G.D."/>
            <person name="Schwartz D.C."/>
            <person name="Rogers J."/>
            <person name="Quetier F."/>
            <person name="Town C.D."/>
            <person name="Roe B.A."/>
        </authorList>
    </citation>
    <scope>NUCLEOTIDE SEQUENCE [LARGE SCALE GENOMIC DNA]</scope>
    <source>
        <strain evidence="1">A17</strain>
        <strain evidence="2 3">cv. Jemalong A17</strain>
    </source>
</reference>
<dbReference type="AlphaFoldDB" id="A0A072U081"/>
<organism evidence="1 3">
    <name type="scientific">Medicago truncatula</name>
    <name type="common">Barrel medic</name>
    <name type="synonym">Medicago tribuloides</name>
    <dbReference type="NCBI Taxonomy" id="3880"/>
    <lineage>
        <taxon>Eukaryota</taxon>
        <taxon>Viridiplantae</taxon>
        <taxon>Streptophyta</taxon>
        <taxon>Embryophyta</taxon>
        <taxon>Tracheophyta</taxon>
        <taxon>Spermatophyta</taxon>
        <taxon>Magnoliopsida</taxon>
        <taxon>eudicotyledons</taxon>
        <taxon>Gunneridae</taxon>
        <taxon>Pentapetalae</taxon>
        <taxon>rosids</taxon>
        <taxon>fabids</taxon>
        <taxon>Fabales</taxon>
        <taxon>Fabaceae</taxon>
        <taxon>Papilionoideae</taxon>
        <taxon>50 kb inversion clade</taxon>
        <taxon>NPAAA clade</taxon>
        <taxon>Hologalegina</taxon>
        <taxon>IRL clade</taxon>
        <taxon>Trifolieae</taxon>
        <taxon>Medicago</taxon>
    </lineage>
</organism>
<proteinExistence type="predicted"/>
<protein>
    <submittedName>
        <fullName evidence="1 2">Uncharacterized protein</fullName>
    </submittedName>
</protein>
<reference evidence="1 3" key="2">
    <citation type="journal article" date="2014" name="BMC Genomics">
        <title>An improved genome release (version Mt4.0) for the model legume Medicago truncatula.</title>
        <authorList>
            <person name="Tang H."/>
            <person name="Krishnakumar V."/>
            <person name="Bidwell S."/>
            <person name="Rosen B."/>
            <person name="Chan A."/>
            <person name="Zhou S."/>
            <person name="Gentzbittel L."/>
            <person name="Childs K.L."/>
            <person name="Yandell M."/>
            <person name="Gundlach H."/>
            <person name="Mayer K.F."/>
            <person name="Schwartz D.C."/>
            <person name="Town C.D."/>
        </authorList>
    </citation>
    <scope>GENOME REANNOTATION</scope>
    <source>
        <strain evidence="1">A17</strain>
        <strain evidence="2 3">cv. Jemalong A17</strain>
    </source>
</reference>
<evidence type="ECO:0000313" key="2">
    <source>
        <dbReference type="EnsemblPlants" id="KEH23037"/>
    </source>
</evidence>
<dbReference type="HOGENOM" id="CLU_2362944_0_0_1"/>
<dbReference type="EnsemblPlants" id="KEH23037">
    <property type="protein sequence ID" value="KEH23037"/>
    <property type="gene ID" value="MTR_7g064170"/>
</dbReference>
<name>A0A072U081_MEDTR</name>
<evidence type="ECO:0000313" key="3">
    <source>
        <dbReference type="Proteomes" id="UP000002051"/>
    </source>
</evidence>
<evidence type="ECO:0000313" key="1">
    <source>
        <dbReference type="EMBL" id="KEH23037.1"/>
    </source>
</evidence>
<accession>A0A072U081</accession>